<protein>
    <recommendedName>
        <fullName evidence="2">Fe2OG dioxygenase domain-containing protein</fullName>
    </recommendedName>
</protein>
<proteinExistence type="predicted"/>
<organism evidence="1">
    <name type="scientific">Heterosigma akashiwo</name>
    <name type="common">Chromophytic alga</name>
    <name type="synonym">Heterosigma carterae</name>
    <dbReference type="NCBI Taxonomy" id="2829"/>
    <lineage>
        <taxon>Eukaryota</taxon>
        <taxon>Sar</taxon>
        <taxon>Stramenopiles</taxon>
        <taxon>Ochrophyta</taxon>
        <taxon>Raphidophyceae</taxon>
        <taxon>Chattonellales</taxon>
        <taxon>Chattonellaceae</taxon>
        <taxon>Heterosigma</taxon>
    </lineage>
</organism>
<dbReference type="Gene3D" id="1.25.40.10">
    <property type="entry name" value="Tetratricopeptide repeat domain"/>
    <property type="match status" value="1"/>
</dbReference>
<dbReference type="EMBL" id="HBIU01052268">
    <property type="protein sequence ID" value="CAE0645432.1"/>
    <property type="molecule type" value="Transcribed_RNA"/>
</dbReference>
<gene>
    <name evidence="1" type="ORF">HAKA00212_LOCUS23089</name>
</gene>
<dbReference type="InterPro" id="IPR011990">
    <property type="entry name" value="TPR-like_helical_dom_sf"/>
</dbReference>
<reference evidence="1" key="1">
    <citation type="submission" date="2021-01" db="EMBL/GenBank/DDBJ databases">
        <authorList>
            <person name="Corre E."/>
            <person name="Pelletier E."/>
            <person name="Niang G."/>
            <person name="Scheremetjew M."/>
            <person name="Finn R."/>
            <person name="Kale V."/>
            <person name="Holt S."/>
            <person name="Cochrane G."/>
            <person name="Meng A."/>
            <person name="Brown T."/>
            <person name="Cohen L."/>
        </authorList>
    </citation>
    <scope>NUCLEOTIDE SEQUENCE</scope>
    <source>
        <strain evidence="1">CCMP3107</strain>
    </source>
</reference>
<accession>A0A7S4DF11</accession>
<evidence type="ECO:0000313" key="1">
    <source>
        <dbReference type="EMBL" id="CAE0645432.1"/>
    </source>
</evidence>
<evidence type="ECO:0008006" key="2">
    <source>
        <dbReference type="Google" id="ProtNLM"/>
    </source>
</evidence>
<sequence length="505" mass="55451">MSGYIQELPTAPSLKSIAETETEAGQFEVTVDIVQGLTKNAIEGKHTKEGIAALRRLGKLCSARNSFDFEWTSRHNWPAGSVVSKKQQLFPSEITVSFLKQVQIMEEQGLFSTNPDSVDGLPSLHMNLVSRGTPVFERDEEVEGRSTLKNNGLKVLFSIIQPYIYDILLPQVQGLMNSSDIVVDEIFLRRYGQDIAGGITRKGISAHYDVFSAVTSVIPMDDTSADGRNGLYTTTFSAERETSNHAALRQFFPLSRGDCVIHTWDVLHGVDIESGIDRTSLIIWFTTKSTLINSQSGESMISPWLSGRSDIDDNNVAQFVLASALESAVGDAAGTTNPKYKEANLTTFCSPEELYLKSASYRNTFALTRVGSLADDRQLSEEQLKQAACVLDRLGTDRFTCLEPLTPTLTRRFWFEGAVRGNPIAQLYLADEARLEGESTKNKDLLVLAATLFGLAAQQGSEDACDALASLLRDEMESTESHEAFMASGIFQIAQAALAEEISQP</sequence>
<name>A0A7S4DF11_HETAK</name>
<dbReference type="AlphaFoldDB" id="A0A7S4DF11"/>